<feature type="region of interest" description="Disordered" evidence="8">
    <location>
        <begin position="279"/>
        <end position="331"/>
    </location>
</feature>
<feature type="compositionally biased region" description="Polar residues" evidence="8">
    <location>
        <begin position="215"/>
        <end position="224"/>
    </location>
</feature>
<keyword evidence="6" id="KW-0963">Cytoplasm</keyword>
<evidence type="ECO:0000256" key="3">
    <source>
        <dbReference type="ARBA" id="ARBA00004496"/>
    </source>
</evidence>
<feature type="compositionally biased region" description="Polar residues" evidence="8">
    <location>
        <begin position="82"/>
        <end position="100"/>
    </location>
</feature>
<accession>A0A9P8WKI7</accession>
<proteinExistence type="inferred from homology"/>
<evidence type="ECO:0000259" key="9">
    <source>
        <dbReference type="SMART" id="SM01312"/>
    </source>
</evidence>
<feature type="compositionally biased region" description="Basic residues" evidence="8">
    <location>
        <begin position="154"/>
        <end position="163"/>
    </location>
</feature>
<evidence type="ECO:0000256" key="1">
    <source>
        <dbReference type="ARBA" id="ARBA00002738"/>
    </source>
</evidence>
<dbReference type="InterPro" id="IPR039024">
    <property type="entry name" value="RTC4"/>
</dbReference>
<dbReference type="PANTHER" id="PTHR41391:SF1">
    <property type="entry name" value="RESTRICTION OF TELOMERE CAPPING PROTEIN 4"/>
    <property type="match status" value="1"/>
</dbReference>
<evidence type="ECO:0000256" key="5">
    <source>
        <dbReference type="ARBA" id="ARBA00015162"/>
    </source>
</evidence>
<evidence type="ECO:0000256" key="2">
    <source>
        <dbReference type="ARBA" id="ARBA00004123"/>
    </source>
</evidence>
<protein>
    <recommendedName>
        <fullName evidence="5">Restriction of telomere capping protein 4</fullName>
    </recommendedName>
</protein>
<dbReference type="SMART" id="SM01312">
    <property type="entry name" value="RTC4"/>
    <property type="match status" value="1"/>
</dbReference>
<sequence length="527" mass="58184">MRRAGLSYNQRCAPLLRRVGGRDVSDASRLSRKVADDAAPIGSSDEEDGDVTSPENPKKSRISLPKSDPESSGPESDKGAIKSTQFGAAKSSNSRETGTRNARKPRKGASAVDSSQEIPPSSIKRRRIDDEGPSSKKLKKSTSGDYLKDERGFVKKTKVKATYKPRSTSSQEPQTRIVKSEPKQKVKLKAAPDSDDLDSPKKPAKAKMRAVAELSFSSPSQSPTGKFVKLSQDTNEDLNDAPDSPIRKQVRLVTASQTRKSRHTKKIFQPIPTYTKPAKFVIPEDLPEVSRGSQEDNDGRSKSPLSTDLSDLSDLESQDDSRSAADASHVTEASSTTVTACPWCGGEVPEALLKEFSKGQRLNVRMQTRFCHKHKKQSALDTWRERSYPAEILWSDLKDRFDEHHTYLLKVVRGEPSHFRSILANKIETGKARNLKKEANLNPGYYGPRGFNLMCDYLVGEFGDMLKEKAVSDRVIAGRGSAAFIESVLVAELAVRLIQEDMDVSVIEARDILEESKALGDIIHEDV</sequence>
<organism evidence="10 11">
    <name type="scientific">Thelonectria olida</name>
    <dbReference type="NCBI Taxonomy" id="1576542"/>
    <lineage>
        <taxon>Eukaryota</taxon>
        <taxon>Fungi</taxon>
        <taxon>Dikarya</taxon>
        <taxon>Ascomycota</taxon>
        <taxon>Pezizomycotina</taxon>
        <taxon>Sordariomycetes</taxon>
        <taxon>Hypocreomycetidae</taxon>
        <taxon>Hypocreales</taxon>
        <taxon>Nectriaceae</taxon>
        <taxon>Thelonectria</taxon>
    </lineage>
</organism>
<evidence type="ECO:0000313" key="10">
    <source>
        <dbReference type="EMBL" id="KAH6898980.1"/>
    </source>
</evidence>
<dbReference type="GO" id="GO:0005634">
    <property type="term" value="C:nucleus"/>
    <property type="evidence" value="ECO:0007669"/>
    <property type="project" value="UniProtKB-SubCell"/>
</dbReference>
<comment type="subcellular location">
    <subcellularLocation>
        <location evidence="3">Cytoplasm</location>
    </subcellularLocation>
    <subcellularLocation>
        <location evidence="2">Nucleus</location>
    </subcellularLocation>
</comment>
<name>A0A9P8WKI7_9HYPO</name>
<dbReference type="EMBL" id="JAGPYM010000002">
    <property type="protein sequence ID" value="KAH6898980.1"/>
    <property type="molecule type" value="Genomic_DNA"/>
</dbReference>
<evidence type="ECO:0000313" key="11">
    <source>
        <dbReference type="Proteomes" id="UP000777438"/>
    </source>
</evidence>
<feature type="region of interest" description="Disordered" evidence="8">
    <location>
        <begin position="18"/>
        <end position="264"/>
    </location>
</feature>
<dbReference type="GO" id="GO:0005737">
    <property type="term" value="C:cytoplasm"/>
    <property type="evidence" value="ECO:0007669"/>
    <property type="project" value="UniProtKB-SubCell"/>
</dbReference>
<evidence type="ECO:0000256" key="6">
    <source>
        <dbReference type="ARBA" id="ARBA00022490"/>
    </source>
</evidence>
<evidence type="ECO:0000256" key="7">
    <source>
        <dbReference type="ARBA" id="ARBA00023242"/>
    </source>
</evidence>
<evidence type="ECO:0000256" key="8">
    <source>
        <dbReference type="SAM" id="MobiDB-lite"/>
    </source>
</evidence>
<keyword evidence="11" id="KW-1185">Reference proteome</keyword>
<dbReference type="InterPro" id="IPR028094">
    <property type="entry name" value="RTC4_C"/>
</dbReference>
<dbReference type="PANTHER" id="PTHR41391">
    <property type="entry name" value="RESTRICTION OF TELOMERE CAPPING PROTEIN 4"/>
    <property type="match status" value="1"/>
</dbReference>
<dbReference type="Pfam" id="PF14474">
    <property type="entry name" value="RTC4"/>
    <property type="match status" value="1"/>
</dbReference>
<dbReference type="AlphaFoldDB" id="A0A9P8WKI7"/>
<comment type="similarity">
    <text evidence="4">Belongs to the RTC4 family.</text>
</comment>
<feature type="domain" description="Restriction of telomere capping protein 4 C-terminal" evidence="9">
    <location>
        <begin position="411"/>
        <end position="526"/>
    </location>
</feature>
<feature type="compositionally biased region" description="Polar residues" evidence="8">
    <location>
        <begin position="165"/>
        <end position="174"/>
    </location>
</feature>
<gene>
    <name evidence="10" type="ORF">B0T10DRAFT_474210</name>
</gene>
<comment type="function">
    <text evidence="1">May be involved in a process influencing telomere capping.</text>
</comment>
<dbReference type="Proteomes" id="UP000777438">
    <property type="component" value="Unassembled WGS sequence"/>
</dbReference>
<keyword evidence="7" id="KW-0539">Nucleus</keyword>
<reference evidence="10 11" key="1">
    <citation type="journal article" date="2021" name="Nat. Commun.">
        <title>Genetic determinants of endophytism in the Arabidopsis root mycobiome.</title>
        <authorList>
            <person name="Mesny F."/>
            <person name="Miyauchi S."/>
            <person name="Thiergart T."/>
            <person name="Pickel B."/>
            <person name="Atanasova L."/>
            <person name="Karlsson M."/>
            <person name="Huettel B."/>
            <person name="Barry K.W."/>
            <person name="Haridas S."/>
            <person name="Chen C."/>
            <person name="Bauer D."/>
            <person name="Andreopoulos W."/>
            <person name="Pangilinan J."/>
            <person name="LaButti K."/>
            <person name="Riley R."/>
            <person name="Lipzen A."/>
            <person name="Clum A."/>
            <person name="Drula E."/>
            <person name="Henrissat B."/>
            <person name="Kohler A."/>
            <person name="Grigoriev I.V."/>
            <person name="Martin F.M."/>
            <person name="Hacquard S."/>
        </authorList>
    </citation>
    <scope>NUCLEOTIDE SEQUENCE [LARGE SCALE GENOMIC DNA]</scope>
    <source>
        <strain evidence="10 11">MPI-CAGE-CH-0241</strain>
    </source>
</reference>
<evidence type="ECO:0000256" key="4">
    <source>
        <dbReference type="ARBA" id="ARBA00009461"/>
    </source>
</evidence>
<dbReference type="OrthoDB" id="128308at2759"/>
<comment type="caution">
    <text evidence="10">The sequence shown here is derived from an EMBL/GenBank/DDBJ whole genome shotgun (WGS) entry which is preliminary data.</text>
</comment>